<name>A0A845V7Q2_9GAMM</name>
<feature type="region of interest" description="Disordered" evidence="1">
    <location>
        <begin position="22"/>
        <end position="47"/>
    </location>
</feature>
<sequence length="47" mass="5473">MVWRHPWLSLMHLLDEHHRVETSDGTAAAPLPHLLNRPKRQAESQIP</sequence>
<protein>
    <submittedName>
        <fullName evidence="2">Nitrous oxide-stimulated promoter family protein</fullName>
    </submittedName>
</protein>
<dbReference type="Proteomes" id="UP000484885">
    <property type="component" value="Unassembled WGS sequence"/>
</dbReference>
<organism evidence="2 3">
    <name type="scientific">Wenzhouxiangella limi</name>
    <dbReference type="NCBI Taxonomy" id="2707351"/>
    <lineage>
        <taxon>Bacteria</taxon>
        <taxon>Pseudomonadati</taxon>
        <taxon>Pseudomonadota</taxon>
        <taxon>Gammaproteobacteria</taxon>
        <taxon>Chromatiales</taxon>
        <taxon>Wenzhouxiangellaceae</taxon>
        <taxon>Wenzhouxiangella</taxon>
    </lineage>
</organism>
<proteinExistence type="predicted"/>
<keyword evidence="3" id="KW-1185">Reference proteome</keyword>
<evidence type="ECO:0000256" key="1">
    <source>
        <dbReference type="SAM" id="MobiDB-lite"/>
    </source>
</evidence>
<dbReference type="EMBL" id="JAAGSC010000041">
    <property type="protein sequence ID" value="NDY96211.1"/>
    <property type="molecule type" value="Genomic_DNA"/>
</dbReference>
<evidence type="ECO:0000313" key="2">
    <source>
        <dbReference type="EMBL" id="NDY96211.1"/>
    </source>
</evidence>
<evidence type="ECO:0000313" key="3">
    <source>
        <dbReference type="Proteomes" id="UP000484885"/>
    </source>
</evidence>
<dbReference type="AlphaFoldDB" id="A0A845V7Q2"/>
<gene>
    <name evidence="2" type="ORF">G3I74_10755</name>
</gene>
<reference evidence="2 3" key="1">
    <citation type="submission" date="2020-02" db="EMBL/GenBank/DDBJ databases">
        <authorList>
            <person name="Zhang X.-Y."/>
        </authorList>
    </citation>
    <scope>NUCLEOTIDE SEQUENCE [LARGE SCALE GENOMIC DNA]</scope>
    <source>
        <strain evidence="2 3">C33</strain>
    </source>
</reference>
<comment type="caution">
    <text evidence="2">The sequence shown here is derived from an EMBL/GenBank/DDBJ whole genome shotgun (WGS) entry which is preliminary data.</text>
</comment>
<accession>A0A845V7Q2</accession>